<proteinExistence type="predicted"/>
<dbReference type="SUPFAM" id="SSF56112">
    <property type="entry name" value="Protein kinase-like (PK-like)"/>
    <property type="match status" value="1"/>
</dbReference>
<dbReference type="RefSeq" id="WP_073103717.1">
    <property type="nucleotide sequence ID" value="NZ_FQZY01000005.1"/>
</dbReference>
<dbReference type="STRING" id="1121950.SAMN02745243_00121"/>
<dbReference type="PANTHER" id="PTHR21064:SF5">
    <property type="entry name" value="SLR1880 PROTEIN"/>
    <property type="match status" value="1"/>
</dbReference>
<keyword evidence="2" id="KW-0808">Transferase</keyword>
<dbReference type="InterPro" id="IPR011009">
    <property type="entry name" value="Kinase-like_dom_sf"/>
</dbReference>
<accession>A0A1M6HS64</accession>
<evidence type="ECO:0000259" key="1">
    <source>
        <dbReference type="Pfam" id="PF01636"/>
    </source>
</evidence>
<dbReference type="EMBL" id="FQZY01000005">
    <property type="protein sequence ID" value="SHJ25018.1"/>
    <property type="molecule type" value="Genomic_DNA"/>
</dbReference>
<dbReference type="OrthoDB" id="526037at2"/>
<dbReference type="Gene3D" id="3.90.1200.10">
    <property type="match status" value="1"/>
</dbReference>
<organism evidence="2 3">
    <name type="scientific">Hespellia stercorisuis DSM 15480</name>
    <dbReference type="NCBI Taxonomy" id="1121950"/>
    <lineage>
        <taxon>Bacteria</taxon>
        <taxon>Bacillati</taxon>
        <taxon>Bacillota</taxon>
        <taxon>Clostridia</taxon>
        <taxon>Lachnospirales</taxon>
        <taxon>Lachnospiraceae</taxon>
        <taxon>Hespellia</taxon>
    </lineage>
</organism>
<protein>
    <submittedName>
        <fullName evidence="2">Phosphotransferase enzyme family protein</fullName>
    </submittedName>
</protein>
<dbReference type="GO" id="GO:0016740">
    <property type="term" value="F:transferase activity"/>
    <property type="evidence" value="ECO:0007669"/>
    <property type="project" value="UniProtKB-KW"/>
</dbReference>
<dbReference type="InterPro" id="IPR002575">
    <property type="entry name" value="Aminoglycoside_PTrfase"/>
</dbReference>
<reference evidence="2 3" key="1">
    <citation type="submission" date="2016-11" db="EMBL/GenBank/DDBJ databases">
        <authorList>
            <person name="Jaros S."/>
            <person name="Januszkiewicz K."/>
            <person name="Wedrychowicz H."/>
        </authorList>
    </citation>
    <scope>NUCLEOTIDE SEQUENCE [LARGE SCALE GENOMIC DNA]</scope>
    <source>
        <strain evidence="2 3">DSM 15480</strain>
    </source>
</reference>
<dbReference type="AlphaFoldDB" id="A0A1M6HS64"/>
<dbReference type="InterPro" id="IPR050249">
    <property type="entry name" value="Pseudomonas-type_ThrB"/>
</dbReference>
<dbReference type="Proteomes" id="UP000184301">
    <property type="component" value="Unassembled WGS sequence"/>
</dbReference>
<evidence type="ECO:0000313" key="3">
    <source>
        <dbReference type="Proteomes" id="UP000184301"/>
    </source>
</evidence>
<dbReference type="Pfam" id="PF01636">
    <property type="entry name" value="APH"/>
    <property type="match status" value="1"/>
</dbReference>
<name>A0A1M6HS64_9FIRM</name>
<feature type="domain" description="Aminoglycoside phosphotransferase" evidence="1">
    <location>
        <begin position="106"/>
        <end position="264"/>
    </location>
</feature>
<gene>
    <name evidence="2" type="ORF">SAMN02745243_00121</name>
</gene>
<keyword evidence="3" id="KW-1185">Reference proteome</keyword>
<sequence>MDREYACSKREEAISNFRFVGKLESATPYGNGHINDTFLLVFSQPDMGNHRVILQRLNNEIFKKPEEVMANILGVTSYLKKQIIANNGDPDRETLNIILTKDGKPFYKDSIGSYWRAYFFIEGATCFEKVEKEEDFYESAYAFGHFQMLLSDYPADTLYETIVGFHDTASRFETFKKVVQADVCGRASAVQEEINFVLQREELIHILPDMFQAGKLPLRVTHNDTKLNNIMIDNCTGKAVCVIDLDTVMPGFAVNDFGDSIRFGASTAAEDERDLEKVSCDMALFECYVKGYLKGCEGKLTDTEVSLLAAGAKLMTFECGMRFLTDYLDGDHYFKIHREGHNLDRCRTQFKLVQDMENKWDTMTKIVEKYGS</sequence>
<evidence type="ECO:0000313" key="2">
    <source>
        <dbReference type="EMBL" id="SHJ25018.1"/>
    </source>
</evidence>
<dbReference type="PANTHER" id="PTHR21064">
    <property type="entry name" value="AMINOGLYCOSIDE PHOSPHOTRANSFERASE DOMAIN-CONTAINING PROTEIN-RELATED"/>
    <property type="match status" value="1"/>
</dbReference>